<gene>
    <name evidence="1" type="ORF">GYA27_01365</name>
</gene>
<name>A0A7X9DKL8_UNCKA</name>
<dbReference type="EMBL" id="JAAZNL010000013">
    <property type="protein sequence ID" value="NMB69837.1"/>
    <property type="molecule type" value="Genomic_DNA"/>
</dbReference>
<dbReference type="AlphaFoldDB" id="A0A7X9DKL8"/>
<reference evidence="1 2" key="1">
    <citation type="journal article" date="2020" name="Biotechnol. Biofuels">
        <title>New insights from the biogas microbiome by comprehensive genome-resolved metagenomics of nearly 1600 species originating from multiple anaerobic digesters.</title>
        <authorList>
            <person name="Campanaro S."/>
            <person name="Treu L."/>
            <person name="Rodriguez-R L.M."/>
            <person name="Kovalovszki A."/>
            <person name="Ziels R.M."/>
            <person name="Maus I."/>
            <person name="Zhu X."/>
            <person name="Kougias P.G."/>
            <person name="Basile A."/>
            <person name="Luo G."/>
            <person name="Schluter A."/>
            <person name="Konstantinidis K.T."/>
            <person name="Angelidaki I."/>
        </authorList>
    </citation>
    <scope>NUCLEOTIDE SEQUENCE [LARGE SCALE GENOMIC DNA]</scope>
    <source>
        <strain evidence="1">AS27yjCOA_165</strain>
    </source>
</reference>
<protein>
    <submittedName>
        <fullName evidence="1">Uncharacterized protein</fullName>
    </submittedName>
</protein>
<evidence type="ECO:0000313" key="1">
    <source>
        <dbReference type="EMBL" id="NMB69837.1"/>
    </source>
</evidence>
<proteinExistence type="predicted"/>
<sequence>MGQIIGKVFNVQRVHKTAKSVTVGDFDTLEQAKAAMLEHYKTNPKRGNFFYRISEDELEDVGGTVMRKFTISLAGDDGPYYKRFSMDELKGMVAL</sequence>
<accession>A0A7X9DKL8</accession>
<comment type="caution">
    <text evidence="1">The sequence shown here is derived from an EMBL/GenBank/DDBJ whole genome shotgun (WGS) entry which is preliminary data.</text>
</comment>
<organism evidence="1 2">
    <name type="scientific">candidate division WWE3 bacterium</name>
    <dbReference type="NCBI Taxonomy" id="2053526"/>
    <lineage>
        <taxon>Bacteria</taxon>
        <taxon>Katanobacteria</taxon>
    </lineage>
</organism>
<evidence type="ECO:0000313" key="2">
    <source>
        <dbReference type="Proteomes" id="UP000526033"/>
    </source>
</evidence>
<dbReference type="Proteomes" id="UP000526033">
    <property type="component" value="Unassembled WGS sequence"/>
</dbReference>